<dbReference type="PANTHER" id="PTHR33787">
    <property type="match status" value="1"/>
</dbReference>
<reference evidence="3" key="1">
    <citation type="journal article" date="2017" name="Gigascience">
        <title>The genome draft of coconut (Cocos nucifera).</title>
        <authorList>
            <person name="Xiao Y."/>
            <person name="Xu P."/>
            <person name="Fan H."/>
            <person name="Baudouin L."/>
            <person name="Xia W."/>
            <person name="Bocs S."/>
            <person name="Xu J."/>
            <person name="Li Q."/>
            <person name="Guo A."/>
            <person name="Zhou L."/>
            <person name="Li J."/>
            <person name="Wu Y."/>
            <person name="Ma Z."/>
            <person name="Armero A."/>
            <person name="Issali A.E."/>
            <person name="Liu N."/>
            <person name="Peng M."/>
            <person name="Yang Y."/>
        </authorList>
    </citation>
    <scope>NUCLEOTIDE SEQUENCE</scope>
    <source>
        <tissue evidence="3">Spear leaf of Hainan Tall coconut</tissue>
    </source>
</reference>
<comment type="caution">
    <text evidence="3">The sequence shown here is derived from an EMBL/GenBank/DDBJ whole genome shotgun (WGS) entry which is preliminary data.</text>
</comment>
<keyword evidence="4" id="KW-1185">Reference proteome</keyword>
<keyword evidence="2" id="KW-0812">Transmembrane</keyword>
<sequence length="137" mass="14937">MDLRDRKHECWRESAGRLSIPITAGRERKDLERCEALDGAFALDAGRSPNINGQQYLDGDNAGLGRTRLGIMVRATARQLLEKLDAARKNFPTKIFLVLLGLYTANALATILGQSGEWDVLVAGIVVAAIEGIFKNG</sequence>
<keyword evidence="2" id="KW-1133">Transmembrane helix</keyword>
<dbReference type="AlphaFoldDB" id="A0A8K0NC57"/>
<gene>
    <name evidence="3" type="ORF">COCNU_13G005700</name>
</gene>
<proteinExistence type="inferred from homology"/>
<accession>A0A8K0NC57</accession>
<dbReference type="EMBL" id="CM017884">
    <property type="protein sequence ID" value="KAG1366780.1"/>
    <property type="molecule type" value="Genomic_DNA"/>
</dbReference>
<feature type="transmembrane region" description="Helical" evidence="2">
    <location>
        <begin position="95"/>
        <end position="112"/>
    </location>
</feature>
<keyword evidence="2" id="KW-0472">Membrane</keyword>
<protein>
    <submittedName>
        <fullName evidence="3">Uncharacterized protein</fullName>
    </submittedName>
</protein>
<comment type="similarity">
    <text evidence="1">Belongs to the ycf20 family.</text>
</comment>
<organism evidence="3 4">
    <name type="scientific">Cocos nucifera</name>
    <name type="common">Coconut palm</name>
    <dbReference type="NCBI Taxonomy" id="13894"/>
    <lineage>
        <taxon>Eukaryota</taxon>
        <taxon>Viridiplantae</taxon>
        <taxon>Streptophyta</taxon>
        <taxon>Embryophyta</taxon>
        <taxon>Tracheophyta</taxon>
        <taxon>Spermatophyta</taxon>
        <taxon>Magnoliopsida</taxon>
        <taxon>Liliopsida</taxon>
        <taxon>Arecaceae</taxon>
        <taxon>Arecoideae</taxon>
        <taxon>Cocoseae</taxon>
        <taxon>Attaleinae</taxon>
        <taxon>Cocos</taxon>
    </lineage>
</organism>
<reference evidence="3" key="2">
    <citation type="submission" date="2019-07" db="EMBL/GenBank/DDBJ databases">
        <authorList>
            <person name="Yang Y."/>
            <person name="Bocs S."/>
            <person name="Baudouin L."/>
        </authorList>
    </citation>
    <scope>NUCLEOTIDE SEQUENCE</scope>
    <source>
        <tissue evidence="3">Spear leaf of Hainan Tall coconut</tissue>
    </source>
</reference>
<dbReference type="OrthoDB" id="1853217at2759"/>
<evidence type="ECO:0000313" key="4">
    <source>
        <dbReference type="Proteomes" id="UP000797356"/>
    </source>
</evidence>
<evidence type="ECO:0000313" key="3">
    <source>
        <dbReference type="EMBL" id="KAG1366780.1"/>
    </source>
</evidence>
<dbReference type="Proteomes" id="UP000797356">
    <property type="component" value="Chromosome 13"/>
</dbReference>
<name>A0A8K0NC57_COCNU</name>
<dbReference type="PANTHER" id="PTHR33787:SF4">
    <property type="entry name" value="YCF20-LIKE PROTEIN"/>
    <property type="match status" value="1"/>
</dbReference>
<evidence type="ECO:0000256" key="2">
    <source>
        <dbReference type="SAM" id="Phobius"/>
    </source>
</evidence>
<dbReference type="InterPro" id="IPR007572">
    <property type="entry name" value="Uncharacterised_Ycf20"/>
</dbReference>
<evidence type="ECO:0000256" key="1">
    <source>
        <dbReference type="ARBA" id="ARBA00009846"/>
    </source>
</evidence>